<feature type="transmembrane region" description="Helical" evidence="1">
    <location>
        <begin position="105"/>
        <end position="125"/>
    </location>
</feature>
<dbReference type="KEGG" id="csy:CENSYa_0673"/>
<name>A0RVD9_CENSY</name>
<feature type="transmembrane region" description="Helical" evidence="1">
    <location>
        <begin position="33"/>
        <end position="52"/>
    </location>
</feature>
<dbReference type="EnsemblBacteria" id="ABK77306">
    <property type="protein sequence ID" value="ABK77306"/>
    <property type="gene ID" value="CENSYa_0673"/>
</dbReference>
<evidence type="ECO:0000256" key="1">
    <source>
        <dbReference type="SAM" id="Phobius"/>
    </source>
</evidence>
<dbReference type="AlphaFoldDB" id="A0RVD9"/>
<keyword evidence="1" id="KW-0812">Transmembrane</keyword>
<protein>
    <submittedName>
        <fullName evidence="2">Uncharacterized protein</fullName>
    </submittedName>
</protein>
<sequence length="133" mass="14522">MLKIPIFFLLAPLSALILYAALRAPAWSEHYMLAAGAAAYCMFATLDVRSTVRFGRRTVCSMESSPVFSWAARHGLRGAIAVQCILELFLAVLAVPYFAVYSMSAAVTGAALLIMGAIHCTGYSMNRRLLRRT</sequence>
<organism evidence="2 3">
    <name type="scientific">Cenarchaeum symbiosum (strain A)</name>
    <dbReference type="NCBI Taxonomy" id="414004"/>
    <lineage>
        <taxon>Archaea</taxon>
        <taxon>Nitrososphaerota</taxon>
        <taxon>Candidatus Cenarchaeales</taxon>
        <taxon>Candidatus Cenarchaeaceae</taxon>
        <taxon>Candidatus Cenarchaeum</taxon>
    </lineage>
</organism>
<proteinExistence type="predicted"/>
<dbReference type="HOGENOM" id="CLU_1901835_0_0_2"/>
<dbReference type="STRING" id="414004.CENSYa_0673"/>
<gene>
    <name evidence="2" type="ordered locus">CENSYa_0673</name>
</gene>
<accession>A0RVD9</accession>
<reference evidence="2 3" key="1">
    <citation type="journal article" date="2006" name="Proc. Natl. Acad. Sci. U.S.A.">
        <title>Genomic analysis of the uncultivated marine crenarchaeote Cenarchaeum symbiosum.</title>
        <authorList>
            <person name="Hallam S.J."/>
            <person name="Konstantinidis K.T."/>
            <person name="Putnam N."/>
            <person name="Schleper C."/>
            <person name="Watanabe Y."/>
            <person name="Sugahara J."/>
            <person name="Preston C."/>
            <person name="de la Torre J."/>
            <person name="Richardson P.M."/>
            <person name="DeLong E.F."/>
        </authorList>
    </citation>
    <scope>NUCLEOTIDE SEQUENCE [LARGE SCALE GENOMIC DNA]</scope>
    <source>
        <strain evidence="3">A</strain>
    </source>
</reference>
<evidence type="ECO:0000313" key="3">
    <source>
        <dbReference type="Proteomes" id="UP000000758"/>
    </source>
</evidence>
<dbReference type="EMBL" id="DP000238">
    <property type="protein sequence ID" value="ABK77306.1"/>
    <property type="molecule type" value="Genomic_DNA"/>
</dbReference>
<evidence type="ECO:0000313" key="2">
    <source>
        <dbReference type="EMBL" id="ABK77306.1"/>
    </source>
</evidence>
<dbReference type="Proteomes" id="UP000000758">
    <property type="component" value="Chromosome"/>
</dbReference>
<keyword evidence="1" id="KW-1133">Transmembrane helix</keyword>
<keyword evidence="3" id="KW-1185">Reference proteome</keyword>
<keyword evidence="1" id="KW-0472">Membrane</keyword>
<feature type="transmembrane region" description="Helical" evidence="1">
    <location>
        <begin position="79"/>
        <end position="99"/>
    </location>
</feature>